<feature type="coiled-coil region" evidence="1">
    <location>
        <begin position="86"/>
        <end position="113"/>
    </location>
</feature>
<dbReference type="AlphaFoldDB" id="A0A2I0KEQ0"/>
<evidence type="ECO:0000313" key="4">
    <source>
        <dbReference type="Proteomes" id="UP000233551"/>
    </source>
</evidence>
<evidence type="ECO:0000313" key="3">
    <source>
        <dbReference type="EMBL" id="PKI66988.1"/>
    </source>
</evidence>
<dbReference type="PANTHER" id="PTHR33223:SF8">
    <property type="entry name" value="OS04G0172440 PROTEIN"/>
    <property type="match status" value="1"/>
</dbReference>
<keyword evidence="1" id="KW-0175">Coiled coil</keyword>
<protein>
    <submittedName>
        <fullName evidence="3">Uncharacterized protein</fullName>
    </submittedName>
</protein>
<organism evidence="3 4">
    <name type="scientific">Punica granatum</name>
    <name type="common">Pomegranate</name>
    <dbReference type="NCBI Taxonomy" id="22663"/>
    <lineage>
        <taxon>Eukaryota</taxon>
        <taxon>Viridiplantae</taxon>
        <taxon>Streptophyta</taxon>
        <taxon>Embryophyta</taxon>
        <taxon>Tracheophyta</taxon>
        <taxon>Spermatophyta</taxon>
        <taxon>Magnoliopsida</taxon>
        <taxon>eudicotyledons</taxon>
        <taxon>Gunneridae</taxon>
        <taxon>Pentapetalae</taxon>
        <taxon>rosids</taxon>
        <taxon>malvids</taxon>
        <taxon>Myrtales</taxon>
        <taxon>Lythraceae</taxon>
        <taxon>Punica</taxon>
    </lineage>
</organism>
<dbReference type="EMBL" id="PGOL01000650">
    <property type="protein sequence ID" value="PKI66988.1"/>
    <property type="molecule type" value="Genomic_DNA"/>
</dbReference>
<accession>A0A2I0KEQ0</accession>
<sequence length="413" mass="45810">MALAMFLQIREYRGVWDTHVLQDLYFPEHPTDEERAFSATAAYVAQFYAPDLTLERRARTIPIPRAPPTVVSEAESSAQGAIRAELQSIREERDRLRCKLVDVRAELVDYRNLQRDQDREIVLIAGNLAPISISPGRENGTGRLDRYPRGDQPTRTGPSSITDGSSDTTAELCGNTSGLSGGTLHVFPAADRNGASLPRSGFPPSPPVYAPPPPTIHAPGPTVFVSPPLSILIPTTVYTVPPPTVFPASNAPAPAPAQNTETFPFPTLHSYRGLPYQVPPPLSIPLPEPGTPIHAAPAAPPTNFLPEAETEQERRMKRMEETIRALQASETRPDINYGGCSLFPGMRLPPKVKVPEFKTYEGTTDPRHHLRHYRGKMMQYWNYEEFIIHSFQDSLTRSALDWFMSLKVKDIST</sequence>
<name>A0A2I0KEQ0_PUNGR</name>
<dbReference type="Proteomes" id="UP000233551">
    <property type="component" value="Unassembled WGS sequence"/>
</dbReference>
<feature type="compositionally biased region" description="Polar residues" evidence="2">
    <location>
        <begin position="153"/>
        <end position="178"/>
    </location>
</feature>
<feature type="region of interest" description="Disordered" evidence="2">
    <location>
        <begin position="132"/>
        <end position="214"/>
    </location>
</feature>
<evidence type="ECO:0000256" key="1">
    <source>
        <dbReference type="SAM" id="Coils"/>
    </source>
</evidence>
<gene>
    <name evidence="3" type="ORF">CRG98_012653</name>
</gene>
<dbReference type="PANTHER" id="PTHR33223">
    <property type="entry name" value="CCHC-TYPE DOMAIN-CONTAINING PROTEIN"/>
    <property type="match status" value="1"/>
</dbReference>
<evidence type="ECO:0000256" key="2">
    <source>
        <dbReference type="SAM" id="MobiDB-lite"/>
    </source>
</evidence>
<feature type="compositionally biased region" description="Pro residues" evidence="2">
    <location>
        <begin position="201"/>
        <end position="214"/>
    </location>
</feature>
<keyword evidence="4" id="KW-1185">Reference proteome</keyword>
<feature type="region of interest" description="Disordered" evidence="2">
    <location>
        <begin position="282"/>
        <end position="304"/>
    </location>
</feature>
<proteinExistence type="predicted"/>
<reference evidence="3 4" key="1">
    <citation type="submission" date="2017-11" db="EMBL/GenBank/DDBJ databases">
        <title>De-novo sequencing of pomegranate (Punica granatum L.) genome.</title>
        <authorList>
            <person name="Akparov Z."/>
            <person name="Amiraslanov A."/>
            <person name="Hajiyeva S."/>
            <person name="Abbasov M."/>
            <person name="Kaur K."/>
            <person name="Hamwieh A."/>
            <person name="Solovyev V."/>
            <person name="Salamov A."/>
            <person name="Braich B."/>
            <person name="Kosarev P."/>
            <person name="Mahmoud A."/>
            <person name="Hajiyev E."/>
            <person name="Babayeva S."/>
            <person name="Izzatullayeva V."/>
            <person name="Mammadov A."/>
            <person name="Mammadov A."/>
            <person name="Sharifova S."/>
            <person name="Ojaghi J."/>
            <person name="Eynullazada K."/>
            <person name="Bayramov B."/>
            <person name="Abdulazimova A."/>
            <person name="Shahmuradov I."/>
        </authorList>
    </citation>
    <scope>NUCLEOTIDE SEQUENCE [LARGE SCALE GENOMIC DNA]</scope>
    <source>
        <strain evidence="4">cv. AG2017</strain>
        <tissue evidence="3">Leaf</tissue>
    </source>
</reference>
<comment type="caution">
    <text evidence="3">The sequence shown here is derived from an EMBL/GenBank/DDBJ whole genome shotgun (WGS) entry which is preliminary data.</text>
</comment>